<protein>
    <recommendedName>
        <fullName evidence="2">Mutator-like transposase domain-containing protein</fullName>
    </recommendedName>
</protein>
<organism evidence="4 5">
    <name type="scientific">Rotaria sordida</name>
    <dbReference type="NCBI Taxonomy" id="392033"/>
    <lineage>
        <taxon>Eukaryota</taxon>
        <taxon>Metazoa</taxon>
        <taxon>Spiralia</taxon>
        <taxon>Gnathifera</taxon>
        <taxon>Rotifera</taxon>
        <taxon>Eurotatoria</taxon>
        <taxon>Bdelloidea</taxon>
        <taxon>Philodinida</taxon>
        <taxon>Philodinidae</taxon>
        <taxon>Rotaria</taxon>
    </lineage>
</organism>
<name>A0A816C4M9_9BILA</name>
<dbReference type="Proteomes" id="UP000663870">
    <property type="component" value="Unassembled WGS sequence"/>
</dbReference>
<feature type="compositionally biased region" description="Low complexity" evidence="1">
    <location>
        <begin position="537"/>
        <end position="552"/>
    </location>
</feature>
<keyword evidence="5" id="KW-1185">Reference proteome</keyword>
<dbReference type="Pfam" id="PF20700">
    <property type="entry name" value="Mutator"/>
    <property type="match status" value="1"/>
</dbReference>
<sequence>MRRIRSKSVEPKTVDSSSASSDEDSVMSVQNQFTSSTDNADDMMNFYLIIHMQSLILLLKQTLCSECNNYWNGSASIKQRDGLYMHIEFMCSNCRFITHLHSSPQIPNTRRREINIRLEIGGILCGLSHGGVMKFLGALNLPPPVQEQRYSEAQQFIWNYVTKAQEESMTAAVEEAIVEGGGMRELTVSGDGAWPTRGYSSVHGIAALCSTTSHPKVLDVTWSSKKCSKCQGAESLRYANPDLFLIFQENHDCQLNYAGSSGGMEKEMIHEMFCRSLPKYNIKYTSYIGDGDAKVHKYLVDNPSYSDVNIKKIEDTNHFAKRMLTRIMKIKKENANKILSDGKRFSGKGRMTDAQAVKFKIYFAKAIRENKTDLNKLYQRSWAIFKHHYSTDEQPMHEWCDLRWCKYLQATANGEKFNHHSQVCIPRACLDMIKPVFDELCTQNSLARVIGGGSQNANESFHSLLWTIVPKNRYCSSIKLRIGLGLSTIIYNDGYESLNKLLTTIFSSMGHYSAECFYKLDAMRKSSASKKKKRVKTSQAAAATTTSISSSESDNENFHTVNEENFDDISHDLTIFEQMESDQDEYDDNNDYEPGGDD</sequence>
<dbReference type="AlphaFoldDB" id="A0A816C4M9"/>
<evidence type="ECO:0000313" key="3">
    <source>
        <dbReference type="EMBL" id="CAF1385989.1"/>
    </source>
</evidence>
<dbReference type="PANTHER" id="PTHR31751">
    <property type="entry name" value="SI:CH211-108C17.2-RELATED-RELATED"/>
    <property type="match status" value="1"/>
</dbReference>
<feature type="compositionally biased region" description="Acidic residues" evidence="1">
    <location>
        <begin position="579"/>
        <end position="598"/>
    </location>
</feature>
<evidence type="ECO:0000259" key="2">
    <source>
        <dbReference type="Pfam" id="PF20700"/>
    </source>
</evidence>
<dbReference type="EMBL" id="CAJNOL010006467">
    <property type="protein sequence ID" value="CAF1618260.1"/>
    <property type="molecule type" value="Genomic_DNA"/>
</dbReference>
<feature type="domain" description="Mutator-like transposase" evidence="2">
    <location>
        <begin position="50"/>
        <end position="405"/>
    </location>
</feature>
<evidence type="ECO:0000313" key="5">
    <source>
        <dbReference type="Proteomes" id="UP000663870"/>
    </source>
</evidence>
<comment type="caution">
    <text evidence="4">The sequence shown here is derived from an EMBL/GenBank/DDBJ whole genome shotgun (WGS) entry which is preliminary data.</text>
</comment>
<evidence type="ECO:0000256" key="1">
    <source>
        <dbReference type="SAM" id="MobiDB-lite"/>
    </source>
</evidence>
<feature type="region of interest" description="Disordered" evidence="1">
    <location>
        <begin position="1"/>
        <end position="30"/>
    </location>
</feature>
<dbReference type="InterPro" id="IPR049012">
    <property type="entry name" value="Mutator_transp_dom"/>
</dbReference>
<gene>
    <name evidence="4" type="ORF">JXQ802_LOCUS50263</name>
    <name evidence="3" type="ORF">PYM288_LOCUS34097</name>
</gene>
<accession>A0A816C4M9</accession>
<dbReference type="EMBL" id="CAJNOH010004988">
    <property type="protein sequence ID" value="CAF1385989.1"/>
    <property type="molecule type" value="Genomic_DNA"/>
</dbReference>
<feature type="region of interest" description="Disordered" evidence="1">
    <location>
        <begin position="531"/>
        <end position="598"/>
    </location>
</feature>
<reference evidence="4" key="1">
    <citation type="submission" date="2021-02" db="EMBL/GenBank/DDBJ databases">
        <authorList>
            <person name="Nowell W R."/>
        </authorList>
    </citation>
    <scope>NUCLEOTIDE SEQUENCE</scope>
</reference>
<dbReference type="Proteomes" id="UP000663854">
    <property type="component" value="Unassembled WGS sequence"/>
</dbReference>
<proteinExistence type="predicted"/>
<evidence type="ECO:0000313" key="4">
    <source>
        <dbReference type="EMBL" id="CAF1618260.1"/>
    </source>
</evidence>